<dbReference type="eggNOG" id="KOG2114">
    <property type="taxonomic scope" value="Eukaryota"/>
</dbReference>
<dbReference type="InterPro" id="IPR013083">
    <property type="entry name" value="Znf_RING/FYVE/PHD"/>
</dbReference>
<dbReference type="InParanoid" id="B4JHQ9"/>
<dbReference type="GO" id="GO:0006904">
    <property type="term" value="P:vesicle docking involved in exocytosis"/>
    <property type="evidence" value="ECO:0007669"/>
    <property type="project" value="TreeGrafter"/>
</dbReference>
<evidence type="ECO:0000256" key="1">
    <source>
        <dbReference type="ARBA" id="ARBA00004492"/>
    </source>
</evidence>
<dbReference type="PhylomeDB" id="B4JHQ9"/>
<organism evidence="9">
    <name type="scientific">Drosophila grimshawi</name>
    <name type="common">Hawaiian fruit fly</name>
    <name type="synonym">Idiomyia grimshawi</name>
    <dbReference type="NCBI Taxonomy" id="7222"/>
    <lineage>
        <taxon>Eukaryota</taxon>
        <taxon>Metazoa</taxon>
        <taxon>Ecdysozoa</taxon>
        <taxon>Arthropoda</taxon>
        <taxon>Hexapoda</taxon>
        <taxon>Insecta</taxon>
        <taxon>Pterygota</taxon>
        <taxon>Neoptera</taxon>
        <taxon>Endopterygota</taxon>
        <taxon>Diptera</taxon>
        <taxon>Brachycera</taxon>
        <taxon>Muscomorpha</taxon>
        <taxon>Ephydroidea</taxon>
        <taxon>Drosophilidae</taxon>
        <taxon>Drosophila</taxon>
        <taxon>Hawaiian Drosophila</taxon>
    </lineage>
</organism>
<dbReference type="GO" id="GO:0007032">
    <property type="term" value="P:endosome organization"/>
    <property type="evidence" value="ECO:0007669"/>
    <property type="project" value="TreeGrafter"/>
</dbReference>
<dbReference type="HOGENOM" id="CLU_387936_0_0_1"/>
<keyword evidence="3 6" id="KW-0863">Zinc-finger</keyword>
<dbReference type="PANTHER" id="PTHR23323:SF24">
    <property type="entry name" value="VACUOLAR PROTEIN SORTING-ASSOCIATED PROTEIN 11 HOMOLOG"/>
    <property type="match status" value="1"/>
</dbReference>
<dbReference type="GO" id="GO:0008270">
    <property type="term" value="F:zinc ion binding"/>
    <property type="evidence" value="ECO:0007669"/>
    <property type="project" value="UniProtKB-KW"/>
</dbReference>
<dbReference type="GO" id="GO:0030897">
    <property type="term" value="C:HOPS complex"/>
    <property type="evidence" value="ECO:0007669"/>
    <property type="project" value="TreeGrafter"/>
</dbReference>
<dbReference type="FunCoup" id="B4JHQ9">
    <property type="interactions" value="1103"/>
</dbReference>
<proteinExistence type="predicted"/>
<dbReference type="GO" id="GO:0031902">
    <property type="term" value="C:late endosome membrane"/>
    <property type="evidence" value="ECO:0007669"/>
    <property type="project" value="UniProtKB-SubCell"/>
</dbReference>
<dbReference type="PANTHER" id="PTHR23323">
    <property type="entry name" value="VACUOLAR PROTEIN SORTING-ASSOCIATED PROTEIN"/>
    <property type="match status" value="1"/>
</dbReference>
<gene>
    <name evidence="8" type="primary">Dgri\GH19582</name>
    <name evidence="8" type="ORF">Dgri_GH19582</name>
</gene>
<comment type="subcellular location">
    <subcellularLocation>
        <location evidence="1">Late endosome membrane</location>
        <topology evidence="1">Peripheral membrane protein</topology>
        <orientation evidence="1">Cytoplasmic side</orientation>
    </subcellularLocation>
</comment>
<dbReference type="GO" id="GO:0048284">
    <property type="term" value="P:organelle fusion"/>
    <property type="evidence" value="ECO:0007669"/>
    <property type="project" value="TreeGrafter"/>
</dbReference>
<keyword evidence="9" id="KW-1185">Reference proteome</keyword>
<evidence type="ECO:0000256" key="3">
    <source>
        <dbReference type="ARBA" id="ARBA00022771"/>
    </source>
</evidence>
<sequence>MLTIVAQNDTNRSLGIYIYDLNQFKKEGFSCLATAILPTTSRVTLMQVAIIGPDKTYALGIGFERGDILLYFGKINRDLSSNICQQSIATSAINGIEFNTCYQQSETQICNVFVMSLDGVYSLVLNDRSSIIATYPLGSDRDMHNQCCTMSEPLGPNSFFVVGRDDAIYCFSRDGRGGCSVIAGQKEFLSWIGHHLLVVVKAQFGSRLIVVDVHNKLILFNERISNLLCILNATNAYHIITKGEHSQYMSTYHQYKLQQHNTNYKVRLLIAQCLHDKALSILEKEASAAESENIANVRLQHGNNLLQRGRLSEAVTEYAQTIGEIKPYNIISKLLSLRHNGHLMQYMNELLKNKHASIEHKKLLECCVDREKLSSKIDEFWITRNDSGHICDFRNISLRSLNISSLKSASEYLQTTDFQQMDEDEIYQFFQEYGRELISLDSQKVFTTAESLVKTHKIKNVLRFLTIFSNYEEFCAKLIADLIESSSNCDEKLSYYLLTLYLGLWRENKISSEYIRDFLKKTSLSSQKIAIISKAYQFTHENGYPEAAGYSEVITGDETNSKCIEETIKKNPSLAPVLTTDQRSLLNILQKVCSNSEIKIIDIKPFLIETFTKNANDVKAELQLNNDLKNEIDVNDALVSQFKSNPMEFRNRGCDICRQPLHMPSVYFLCQHSFHKDCLSYDYSTNKGDDNTDCVLCAKNTEYFLSNSESMNFSSKSGNTIKTISNDFASGLFKLRISDKFRMAEASHGTRDSTNPFDDNYDSNFNCC</sequence>
<dbReference type="GO" id="GO:0007033">
    <property type="term" value="P:vacuole organization"/>
    <property type="evidence" value="ECO:0007669"/>
    <property type="project" value="TreeGrafter"/>
</dbReference>
<feature type="domain" description="RING-type" evidence="7">
    <location>
        <begin position="654"/>
        <end position="697"/>
    </location>
</feature>
<dbReference type="STRING" id="7222.B4JHQ9"/>
<accession>B4JHQ9</accession>
<dbReference type="Gene3D" id="3.30.40.10">
    <property type="entry name" value="Zinc/RING finger domain, C3HC4 (zinc finger)"/>
    <property type="match status" value="1"/>
</dbReference>
<dbReference type="PROSITE" id="PS50089">
    <property type="entry name" value="ZF_RING_2"/>
    <property type="match status" value="1"/>
</dbReference>
<name>B4JHQ9_DROGR</name>
<evidence type="ECO:0000313" key="8">
    <source>
        <dbReference type="EMBL" id="EDV93898.1"/>
    </source>
</evidence>
<evidence type="ECO:0000256" key="5">
    <source>
        <dbReference type="ARBA" id="ARBA00023136"/>
    </source>
</evidence>
<dbReference type="OMA" id="SVLEWKK"/>
<dbReference type="KEGG" id="dgr:6563090"/>
<evidence type="ECO:0000313" key="9">
    <source>
        <dbReference type="Proteomes" id="UP000001070"/>
    </source>
</evidence>
<dbReference type="GO" id="GO:0030674">
    <property type="term" value="F:protein-macromolecule adaptor activity"/>
    <property type="evidence" value="ECO:0007669"/>
    <property type="project" value="TreeGrafter"/>
</dbReference>
<dbReference type="Pfam" id="PF23341">
    <property type="entry name" value="PEP5_VPS11_N"/>
    <property type="match status" value="1"/>
</dbReference>
<keyword evidence="5" id="KW-0472">Membrane</keyword>
<evidence type="ECO:0000256" key="2">
    <source>
        <dbReference type="ARBA" id="ARBA00022723"/>
    </source>
</evidence>
<keyword evidence="4" id="KW-0862">Zinc</keyword>
<dbReference type="InterPro" id="IPR001841">
    <property type="entry name" value="Znf_RING"/>
</dbReference>
<evidence type="ECO:0000259" key="7">
    <source>
        <dbReference type="PROSITE" id="PS50089"/>
    </source>
</evidence>
<keyword evidence="2" id="KW-0479">Metal-binding</keyword>
<dbReference type="EMBL" id="CH916369">
    <property type="protein sequence ID" value="EDV93898.1"/>
    <property type="molecule type" value="Genomic_DNA"/>
</dbReference>
<dbReference type="InterPro" id="IPR057307">
    <property type="entry name" value="PEP5_VPS11_N"/>
</dbReference>
<evidence type="ECO:0000256" key="4">
    <source>
        <dbReference type="ARBA" id="ARBA00022833"/>
    </source>
</evidence>
<protein>
    <submittedName>
        <fullName evidence="8">GH19582</fullName>
    </submittedName>
</protein>
<evidence type="ECO:0000256" key="6">
    <source>
        <dbReference type="PROSITE-ProRule" id="PRU00175"/>
    </source>
</evidence>
<dbReference type="OrthoDB" id="26184at2759"/>
<reference evidence="8 9" key="1">
    <citation type="journal article" date="2007" name="Nature">
        <title>Evolution of genes and genomes on the Drosophila phylogeny.</title>
        <authorList>
            <consortium name="Drosophila 12 Genomes Consortium"/>
            <person name="Clark A.G."/>
            <person name="Eisen M.B."/>
            <person name="Smith D.R."/>
            <person name="Bergman C.M."/>
            <person name="Oliver B."/>
            <person name="Markow T.A."/>
            <person name="Kaufman T.C."/>
            <person name="Kellis M."/>
            <person name="Gelbart W."/>
            <person name="Iyer V.N."/>
            <person name="Pollard D.A."/>
            <person name="Sackton T.B."/>
            <person name="Larracuente A.M."/>
            <person name="Singh N.D."/>
            <person name="Abad J.P."/>
            <person name="Abt D.N."/>
            <person name="Adryan B."/>
            <person name="Aguade M."/>
            <person name="Akashi H."/>
            <person name="Anderson W.W."/>
            <person name="Aquadro C.F."/>
            <person name="Ardell D.H."/>
            <person name="Arguello R."/>
            <person name="Artieri C.G."/>
            <person name="Barbash D.A."/>
            <person name="Barker D."/>
            <person name="Barsanti P."/>
            <person name="Batterham P."/>
            <person name="Batzoglou S."/>
            <person name="Begun D."/>
            <person name="Bhutkar A."/>
            <person name="Blanco E."/>
            <person name="Bosak S.A."/>
            <person name="Bradley R.K."/>
            <person name="Brand A.D."/>
            <person name="Brent M.R."/>
            <person name="Brooks A.N."/>
            <person name="Brown R.H."/>
            <person name="Butlin R.K."/>
            <person name="Caggese C."/>
            <person name="Calvi B.R."/>
            <person name="Bernardo de Carvalho A."/>
            <person name="Caspi A."/>
            <person name="Castrezana S."/>
            <person name="Celniker S.E."/>
            <person name="Chang J.L."/>
            <person name="Chapple C."/>
            <person name="Chatterji S."/>
            <person name="Chinwalla A."/>
            <person name="Civetta A."/>
            <person name="Clifton S.W."/>
            <person name="Comeron J.M."/>
            <person name="Costello J.C."/>
            <person name="Coyne J.A."/>
            <person name="Daub J."/>
            <person name="David R.G."/>
            <person name="Delcher A.L."/>
            <person name="Delehaunty K."/>
            <person name="Do C.B."/>
            <person name="Ebling H."/>
            <person name="Edwards K."/>
            <person name="Eickbush T."/>
            <person name="Evans J.D."/>
            <person name="Filipski A."/>
            <person name="Findeiss S."/>
            <person name="Freyhult E."/>
            <person name="Fulton L."/>
            <person name="Fulton R."/>
            <person name="Garcia A.C."/>
            <person name="Gardiner A."/>
            <person name="Garfield D.A."/>
            <person name="Garvin B.E."/>
            <person name="Gibson G."/>
            <person name="Gilbert D."/>
            <person name="Gnerre S."/>
            <person name="Godfrey J."/>
            <person name="Good R."/>
            <person name="Gotea V."/>
            <person name="Gravely B."/>
            <person name="Greenberg A.J."/>
            <person name="Griffiths-Jones S."/>
            <person name="Gross S."/>
            <person name="Guigo R."/>
            <person name="Gustafson E.A."/>
            <person name="Haerty W."/>
            <person name="Hahn M.W."/>
            <person name="Halligan D.L."/>
            <person name="Halpern A.L."/>
            <person name="Halter G.M."/>
            <person name="Han M.V."/>
            <person name="Heger A."/>
            <person name="Hillier L."/>
            <person name="Hinrichs A.S."/>
            <person name="Holmes I."/>
            <person name="Hoskins R.A."/>
            <person name="Hubisz M.J."/>
            <person name="Hultmark D."/>
            <person name="Huntley M.A."/>
            <person name="Jaffe D.B."/>
            <person name="Jagadeeshan S."/>
            <person name="Jeck W.R."/>
            <person name="Johnson J."/>
            <person name="Jones C.D."/>
            <person name="Jordan W.C."/>
            <person name="Karpen G.H."/>
            <person name="Kataoka E."/>
            <person name="Keightley P.D."/>
            <person name="Kheradpour P."/>
            <person name="Kirkness E.F."/>
            <person name="Koerich L.B."/>
            <person name="Kristiansen K."/>
            <person name="Kudrna D."/>
            <person name="Kulathinal R.J."/>
            <person name="Kumar S."/>
            <person name="Kwok R."/>
            <person name="Lander E."/>
            <person name="Langley C.H."/>
            <person name="Lapoint R."/>
            <person name="Lazzaro B.P."/>
            <person name="Lee S.J."/>
            <person name="Levesque L."/>
            <person name="Li R."/>
            <person name="Lin C.F."/>
            <person name="Lin M.F."/>
            <person name="Lindblad-Toh K."/>
            <person name="Llopart A."/>
            <person name="Long M."/>
            <person name="Low L."/>
            <person name="Lozovsky E."/>
            <person name="Lu J."/>
            <person name="Luo M."/>
            <person name="Machado C.A."/>
            <person name="Makalowski W."/>
            <person name="Marzo M."/>
            <person name="Matsuda M."/>
            <person name="Matzkin L."/>
            <person name="McAllister B."/>
            <person name="McBride C.S."/>
            <person name="McKernan B."/>
            <person name="McKernan K."/>
            <person name="Mendez-Lago M."/>
            <person name="Minx P."/>
            <person name="Mollenhauer M.U."/>
            <person name="Montooth K."/>
            <person name="Mount S.M."/>
            <person name="Mu X."/>
            <person name="Myers E."/>
            <person name="Negre B."/>
            <person name="Newfeld S."/>
            <person name="Nielsen R."/>
            <person name="Noor M.A."/>
            <person name="O'Grady P."/>
            <person name="Pachter L."/>
            <person name="Papaceit M."/>
            <person name="Parisi M.J."/>
            <person name="Parisi M."/>
            <person name="Parts L."/>
            <person name="Pedersen J.S."/>
            <person name="Pesole G."/>
            <person name="Phillippy A.M."/>
            <person name="Ponting C.P."/>
            <person name="Pop M."/>
            <person name="Porcelli D."/>
            <person name="Powell J.R."/>
            <person name="Prohaska S."/>
            <person name="Pruitt K."/>
            <person name="Puig M."/>
            <person name="Quesneville H."/>
            <person name="Ram K.R."/>
            <person name="Rand D."/>
            <person name="Rasmussen M.D."/>
            <person name="Reed L.K."/>
            <person name="Reenan R."/>
            <person name="Reily A."/>
            <person name="Remington K.A."/>
            <person name="Rieger T.T."/>
            <person name="Ritchie M.G."/>
            <person name="Robin C."/>
            <person name="Rogers Y.H."/>
            <person name="Rohde C."/>
            <person name="Rozas J."/>
            <person name="Rubenfield M.J."/>
            <person name="Ruiz A."/>
            <person name="Russo S."/>
            <person name="Salzberg S.L."/>
            <person name="Sanchez-Gracia A."/>
            <person name="Saranga D.J."/>
            <person name="Sato H."/>
            <person name="Schaeffer S.W."/>
            <person name="Schatz M.C."/>
            <person name="Schlenke T."/>
            <person name="Schwartz R."/>
            <person name="Segarra C."/>
            <person name="Singh R.S."/>
            <person name="Sirot L."/>
            <person name="Sirota M."/>
            <person name="Sisneros N.B."/>
            <person name="Smith C.D."/>
            <person name="Smith T.F."/>
            <person name="Spieth J."/>
            <person name="Stage D.E."/>
            <person name="Stark A."/>
            <person name="Stephan W."/>
            <person name="Strausberg R.L."/>
            <person name="Strempel S."/>
            <person name="Sturgill D."/>
            <person name="Sutton G."/>
            <person name="Sutton G.G."/>
            <person name="Tao W."/>
            <person name="Teichmann S."/>
            <person name="Tobari Y.N."/>
            <person name="Tomimura Y."/>
            <person name="Tsolas J.M."/>
            <person name="Valente V.L."/>
            <person name="Venter E."/>
            <person name="Venter J.C."/>
            <person name="Vicario S."/>
            <person name="Vieira F.G."/>
            <person name="Vilella A.J."/>
            <person name="Villasante A."/>
            <person name="Walenz B."/>
            <person name="Wang J."/>
            <person name="Wasserman M."/>
            <person name="Watts T."/>
            <person name="Wilson D."/>
            <person name="Wilson R.K."/>
            <person name="Wing R.A."/>
            <person name="Wolfner M.F."/>
            <person name="Wong A."/>
            <person name="Wong G.K."/>
            <person name="Wu C.I."/>
            <person name="Wu G."/>
            <person name="Yamamoto D."/>
            <person name="Yang H.P."/>
            <person name="Yang S.P."/>
            <person name="Yorke J.A."/>
            <person name="Yoshida K."/>
            <person name="Zdobnov E."/>
            <person name="Zhang P."/>
            <person name="Zhang Y."/>
            <person name="Zimin A.V."/>
            <person name="Baldwin J."/>
            <person name="Abdouelleil A."/>
            <person name="Abdulkadir J."/>
            <person name="Abebe A."/>
            <person name="Abera B."/>
            <person name="Abreu J."/>
            <person name="Acer S.C."/>
            <person name="Aftuck L."/>
            <person name="Alexander A."/>
            <person name="An P."/>
            <person name="Anderson E."/>
            <person name="Anderson S."/>
            <person name="Arachi H."/>
            <person name="Azer M."/>
            <person name="Bachantsang P."/>
            <person name="Barry A."/>
            <person name="Bayul T."/>
            <person name="Berlin A."/>
            <person name="Bessette D."/>
            <person name="Bloom T."/>
            <person name="Blye J."/>
            <person name="Boguslavskiy L."/>
            <person name="Bonnet C."/>
            <person name="Boukhgalter B."/>
            <person name="Bourzgui I."/>
            <person name="Brown A."/>
            <person name="Cahill P."/>
            <person name="Channer S."/>
            <person name="Cheshatsang Y."/>
            <person name="Chuda L."/>
            <person name="Citroen M."/>
            <person name="Collymore A."/>
            <person name="Cooke P."/>
            <person name="Costello M."/>
            <person name="D'Aco K."/>
            <person name="Daza R."/>
            <person name="De Haan G."/>
            <person name="DeGray S."/>
            <person name="DeMaso C."/>
            <person name="Dhargay N."/>
            <person name="Dooley K."/>
            <person name="Dooley E."/>
            <person name="Doricent M."/>
            <person name="Dorje P."/>
            <person name="Dorjee K."/>
            <person name="Dupes A."/>
            <person name="Elong R."/>
            <person name="Falk J."/>
            <person name="Farina A."/>
            <person name="Faro S."/>
            <person name="Ferguson D."/>
            <person name="Fisher S."/>
            <person name="Foley C.D."/>
            <person name="Franke A."/>
            <person name="Friedrich D."/>
            <person name="Gadbois L."/>
            <person name="Gearin G."/>
            <person name="Gearin C.R."/>
            <person name="Giannoukos G."/>
            <person name="Goode T."/>
            <person name="Graham J."/>
            <person name="Grandbois E."/>
            <person name="Grewal S."/>
            <person name="Gyaltsen K."/>
            <person name="Hafez N."/>
            <person name="Hagos B."/>
            <person name="Hall J."/>
            <person name="Henson C."/>
            <person name="Hollinger A."/>
            <person name="Honan T."/>
            <person name="Huard M.D."/>
            <person name="Hughes L."/>
            <person name="Hurhula B."/>
            <person name="Husby M.E."/>
            <person name="Kamat A."/>
            <person name="Kanga B."/>
            <person name="Kashin S."/>
            <person name="Khazanovich D."/>
            <person name="Kisner P."/>
            <person name="Lance K."/>
            <person name="Lara M."/>
            <person name="Lee W."/>
            <person name="Lennon N."/>
            <person name="Letendre F."/>
            <person name="LeVine R."/>
            <person name="Lipovsky A."/>
            <person name="Liu X."/>
            <person name="Liu J."/>
            <person name="Liu S."/>
            <person name="Lokyitsang T."/>
            <person name="Lokyitsang Y."/>
            <person name="Lubonja R."/>
            <person name="Lui A."/>
            <person name="MacDonald P."/>
            <person name="Magnisalis V."/>
            <person name="Maru K."/>
            <person name="Matthews C."/>
            <person name="McCusker W."/>
            <person name="McDonough S."/>
            <person name="Mehta T."/>
            <person name="Meldrim J."/>
            <person name="Meneus L."/>
            <person name="Mihai O."/>
            <person name="Mihalev A."/>
            <person name="Mihova T."/>
            <person name="Mittelman R."/>
            <person name="Mlenga V."/>
            <person name="Montmayeur A."/>
            <person name="Mulrain L."/>
            <person name="Navidi A."/>
            <person name="Naylor J."/>
            <person name="Negash T."/>
            <person name="Nguyen T."/>
            <person name="Nguyen N."/>
            <person name="Nicol R."/>
            <person name="Norbu C."/>
            <person name="Norbu N."/>
            <person name="Novod N."/>
            <person name="O'Neill B."/>
            <person name="Osman S."/>
            <person name="Markiewicz E."/>
            <person name="Oyono O.L."/>
            <person name="Patti C."/>
            <person name="Phunkhang P."/>
            <person name="Pierre F."/>
            <person name="Priest M."/>
            <person name="Raghuraman S."/>
            <person name="Rege F."/>
            <person name="Reyes R."/>
            <person name="Rise C."/>
            <person name="Rogov P."/>
            <person name="Ross K."/>
            <person name="Ryan E."/>
            <person name="Settipalli S."/>
            <person name="Shea T."/>
            <person name="Sherpa N."/>
            <person name="Shi L."/>
            <person name="Shih D."/>
            <person name="Sparrow T."/>
            <person name="Spaulding J."/>
            <person name="Stalker J."/>
            <person name="Stange-Thomann N."/>
            <person name="Stavropoulos S."/>
            <person name="Stone C."/>
            <person name="Strader C."/>
            <person name="Tesfaye S."/>
            <person name="Thomson T."/>
            <person name="Thoulutsang Y."/>
            <person name="Thoulutsang D."/>
            <person name="Topham K."/>
            <person name="Topping I."/>
            <person name="Tsamla T."/>
            <person name="Vassiliev H."/>
            <person name="Vo A."/>
            <person name="Wangchuk T."/>
            <person name="Wangdi T."/>
            <person name="Weiand M."/>
            <person name="Wilkinson J."/>
            <person name="Wilson A."/>
            <person name="Yadav S."/>
            <person name="Young G."/>
            <person name="Yu Q."/>
            <person name="Zembek L."/>
            <person name="Zhong D."/>
            <person name="Zimmer A."/>
            <person name="Zwirko Z."/>
            <person name="Jaffe D.B."/>
            <person name="Alvarez P."/>
            <person name="Brockman W."/>
            <person name="Butler J."/>
            <person name="Chin C."/>
            <person name="Gnerre S."/>
            <person name="Grabherr M."/>
            <person name="Kleber M."/>
            <person name="Mauceli E."/>
            <person name="MacCallum I."/>
        </authorList>
    </citation>
    <scope>NUCLEOTIDE SEQUENCE [LARGE SCALE GENOMIC DNA]</scope>
    <source>
        <strain evidence="9">Tucson 15287-2541.00</strain>
    </source>
</reference>
<dbReference type="AlphaFoldDB" id="B4JHQ9"/>
<dbReference type="Proteomes" id="UP000001070">
    <property type="component" value="Unassembled WGS sequence"/>
</dbReference>
<dbReference type="SUPFAM" id="SSF57850">
    <property type="entry name" value="RING/U-box"/>
    <property type="match status" value="1"/>
</dbReference>